<gene>
    <name evidence="2" type="ORF">ACFQ38_13965</name>
</gene>
<evidence type="ECO:0000256" key="1">
    <source>
        <dbReference type="SAM" id="Phobius"/>
    </source>
</evidence>
<name>A0ABW3U0J0_9BACL</name>
<keyword evidence="1" id="KW-0812">Transmembrane</keyword>
<feature type="transmembrane region" description="Helical" evidence="1">
    <location>
        <begin position="62"/>
        <end position="82"/>
    </location>
</feature>
<organism evidence="2 3">
    <name type="scientific">Sporosarcina contaminans</name>
    <dbReference type="NCBI Taxonomy" id="633403"/>
    <lineage>
        <taxon>Bacteria</taxon>
        <taxon>Bacillati</taxon>
        <taxon>Bacillota</taxon>
        <taxon>Bacilli</taxon>
        <taxon>Bacillales</taxon>
        <taxon>Caryophanaceae</taxon>
        <taxon>Sporosarcina</taxon>
    </lineage>
</organism>
<reference evidence="3" key="1">
    <citation type="journal article" date="2019" name="Int. J. Syst. Evol. Microbiol.">
        <title>The Global Catalogue of Microorganisms (GCM) 10K type strain sequencing project: providing services to taxonomists for standard genome sequencing and annotation.</title>
        <authorList>
            <consortium name="The Broad Institute Genomics Platform"/>
            <consortium name="The Broad Institute Genome Sequencing Center for Infectious Disease"/>
            <person name="Wu L."/>
            <person name="Ma J."/>
        </authorList>
    </citation>
    <scope>NUCLEOTIDE SEQUENCE [LARGE SCALE GENOMIC DNA]</scope>
    <source>
        <strain evidence="3">CCUG 53915</strain>
    </source>
</reference>
<protein>
    <submittedName>
        <fullName evidence="2">Uncharacterized protein</fullName>
    </submittedName>
</protein>
<dbReference type="EMBL" id="JBHTLT010000116">
    <property type="protein sequence ID" value="MFD1206200.1"/>
    <property type="molecule type" value="Genomic_DNA"/>
</dbReference>
<accession>A0ABW3U0J0</accession>
<evidence type="ECO:0000313" key="3">
    <source>
        <dbReference type="Proteomes" id="UP001597231"/>
    </source>
</evidence>
<dbReference type="Proteomes" id="UP001597231">
    <property type="component" value="Unassembled WGS sequence"/>
</dbReference>
<evidence type="ECO:0000313" key="2">
    <source>
        <dbReference type="EMBL" id="MFD1206200.1"/>
    </source>
</evidence>
<keyword evidence="3" id="KW-1185">Reference proteome</keyword>
<sequence>MSSNQEKDSEKSRSFIEILGDTVSEKQLIVSVVLSVAVSIGGYKLGQWVFPKFADAQMVNSYSLLLGIAGTVGILFLNSYLFRPKRVLVEDEVSAENMEDVFADLQLDAEEEIRLIHEDPVTKKELEELGVLENFKRKEGTR</sequence>
<keyword evidence="1" id="KW-0472">Membrane</keyword>
<dbReference type="RefSeq" id="WP_336824149.1">
    <property type="nucleotide sequence ID" value="NZ_JBHTLT010000116.1"/>
</dbReference>
<feature type="transmembrane region" description="Helical" evidence="1">
    <location>
        <begin position="28"/>
        <end position="50"/>
    </location>
</feature>
<keyword evidence="1" id="KW-1133">Transmembrane helix</keyword>
<proteinExistence type="predicted"/>
<comment type="caution">
    <text evidence="2">The sequence shown here is derived from an EMBL/GenBank/DDBJ whole genome shotgun (WGS) entry which is preliminary data.</text>
</comment>